<dbReference type="EMBL" id="FNFK01000114">
    <property type="protein sequence ID" value="SDK99901.1"/>
    <property type="molecule type" value="Genomic_DNA"/>
</dbReference>
<dbReference type="RefSeq" id="WP_245683093.1">
    <property type="nucleotide sequence ID" value="NZ_FNFK01000114.1"/>
</dbReference>
<gene>
    <name evidence="1" type="ORF">SAMN04488098_11141</name>
</gene>
<dbReference type="AlphaFoldDB" id="A0A1G9GGV6"/>
<dbReference type="Proteomes" id="UP000199433">
    <property type="component" value="Unassembled WGS sequence"/>
</dbReference>
<accession>A0A1G9GGV6</accession>
<dbReference type="STRING" id="426701.SAMN04488098_11141"/>
<sequence>MTIGKVGTLEVDFVASKADEIVYYQVSATIMDEKTKERELRPLQSITDNYPKYILTMDNTVFNDFSGIKVKNIIDFLLE</sequence>
<evidence type="ECO:0008006" key="3">
    <source>
        <dbReference type="Google" id="ProtNLM"/>
    </source>
</evidence>
<proteinExistence type="predicted"/>
<evidence type="ECO:0000313" key="1">
    <source>
        <dbReference type="EMBL" id="SDK99901.1"/>
    </source>
</evidence>
<keyword evidence="2" id="KW-1185">Reference proteome</keyword>
<protein>
    <recommendedName>
        <fullName evidence="3">DUF4143 domain-containing protein</fullName>
    </recommendedName>
</protein>
<name>A0A1G9GGV6_9LACT</name>
<reference evidence="2" key="1">
    <citation type="submission" date="2016-10" db="EMBL/GenBank/DDBJ databases">
        <authorList>
            <person name="Varghese N."/>
            <person name="Submissions S."/>
        </authorList>
    </citation>
    <scope>NUCLEOTIDE SEQUENCE [LARGE SCALE GENOMIC DNA]</scope>
    <source>
        <strain evidence="2">DSM 19181</strain>
    </source>
</reference>
<evidence type="ECO:0000313" key="2">
    <source>
        <dbReference type="Proteomes" id="UP000199433"/>
    </source>
</evidence>
<organism evidence="1 2">
    <name type="scientific">Alkalibacterium thalassium</name>
    <dbReference type="NCBI Taxonomy" id="426701"/>
    <lineage>
        <taxon>Bacteria</taxon>
        <taxon>Bacillati</taxon>
        <taxon>Bacillota</taxon>
        <taxon>Bacilli</taxon>
        <taxon>Lactobacillales</taxon>
        <taxon>Carnobacteriaceae</taxon>
        <taxon>Alkalibacterium</taxon>
    </lineage>
</organism>